<keyword evidence="6" id="KW-1185">Reference proteome</keyword>
<dbReference type="Gene3D" id="3.30.70.1730">
    <property type="match status" value="1"/>
</dbReference>
<name>A0A1V9XI25_9ACAR</name>
<dbReference type="FunCoup" id="A0A1V9XI25">
    <property type="interactions" value="590"/>
</dbReference>
<reference evidence="5 6" key="1">
    <citation type="journal article" date="2017" name="Gigascience">
        <title>Draft genome of the honey bee ectoparasitic mite, Tropilaelaps mercedesae, is shaped by the parasitic life history.</title>
        <authorList>
            <person name="Dong X."/>
            <person name="Armstrong S.D."/>
            <person name="Xia D."/>
            <person name="Makepeace B.L."/>
            <person name="Darby A.C."/>
            <person name="Kadowaki T."/>
        </authorList>
    </citation>
    <scope>NUCLEOTIDE SEQUENCE [LARGE SCALE GENOMIC DNA]</scope>
    <source>
        <strain evidence="5">Wuxi-XJTLU</strain>
    </source>
</reference>
<accession>A0A1V9XI25</accession>
<dbReference type="Proteomes" id="UP000192247">
    <property type="component" value="Unassembled WGS sequence"/>
</dbReference>
<organism evidence="5 6">
    <name type="scientific">Tropilaelaps mercedesae</name>
    <dbReference type="NCBI Taxonomy" id="418985"/>
    <lineage>
        <taxon>Eukaryota</taxon>
        <taxon>Metazoa</taxon>
        <taxon>Ecdysozoa</taxon>
        <taxon>Arthropoda</taxon>
        <taxon>Chelicerata</taxon>
        <taxon>Arachnida</taxon>
        <taxon>Acari</taxon>
        <taxon>Parasitiformes</taxon>
        <taxon>Mesostigmata</taxon>
        <taxon>Gamasina</taxon>
        <taxon>Dermanyssoidea</taxon>
        <taxon>Laelapidae</taxon>
        <taxon>Tropilaelaps</taxon>
    </lineage>
</organism>
<dbReference type="AlphaFoldDB" id="A0A1V9XI25"/>
<dbReference type="OrthoDB" id="360689at2759"/>
<evidence type="ECO:0000313" key="5">
    <source>
        <dbReference type="EMBL" id="OQR73023.1"/>
    </source>
</evidence>
<sequence length="270" mass="30510">MSITTCLCESLNLGSKAVQLRCIRVSQVRFRRIRSRNPPEPHFERKAMIEVCKPIIPRKEVVCGNLTAVYEERQPHPWNILKAKRLRTALEEAQMILFFHKNSINAENDFLVHNMLFKKELYLQTYISNEVIRLAIKDTFLANATPFTTSRNAIVVSPHQNIATVFSLAKKMPQYLLLAGVIDRTFLSREQLQWLASVPSIQSVQAVTSRLLATPTLGLYGNLNHHQHRLAGLLAEHSKGTSTTNPDSNLTAFDQIAIETKPGSNEDPKA</sequence>
<protein>
    <recommendedName>
        <fullName evidence="2">Large ribosomal subunit protein uL10m</fullName>
    </recommendedName>
    <alternativeName>
        <fullName evidence="3">39S ribosomal protein L10, mitochondrial</fullName>
    </alternativeName>
</protein>
<gene>
    <name evidence="5" type="ORF">BIW11_10001</name>
</gene>
<feature type="compositionally biased region" description="Polar residues" evidence="4">
    <location>
        <begin position="240"/>
        <end position="252"/>
    </location>
</feature>
<evidence type="ECO:0000256" key="1">
    <source>
        <dbReference type="ARBA" id="ARBA00008889"/>
    </source>
</evidence>
<comment type="caution">
    <text evidence="5">The sequence shown here is derived from an EMBL/GenBank/DDBJ whole genome shotgun (WGS) entry which is preliminary data.</text>
</comment>
<dbReference type="STRING" id="418985.A0A1V9XI25"/>
<comment type="similarity">
    <text evidence="1">Belongs to the universal ribosomal protein uL10 family.</text>
</comment>
<dbReference type="EMBL" id="MNPL01010621">
    <property type="protein sequence ID" value="OQR73023.1"/>
    <property type="molecule type" value="Genomic_DNA"/>
</dbReference>
<dbReference type="SUPFAM" id="SSF160369">
    <property type="entry name" value="Ribosomal protein L10-like"/>
    <property type="match status" value="1"/>
</dbReference>
<proteinExistence type="inferred from homology"/>
<dbReference type="InParanoid" id="A0A1V9XI25"/>
<evidence type="ECO:0000256" key="2">
    <source>
        <dbReference type="ARBA" id="ARBA00035707"/>
    </source>
</evidence>
<feature type="region of interest" description="Disordered" evidence="4">
    <location>
        <begin position="238"/>
        <end position="270"/>
    </location>
</feature>
<evidence type="ECO:0000313" key="6">
    <source>
        <dbReference type="Proteomes" id="UP000192247"/>
    </source>
</evidence>
<dbReference type="InterPro" id="IPR047865">
    <property type="entry name" value="Ribosomal_uL10_bac_type"/>
</dbReference>
<evidence type="ECO:0000256" key="4">
    <source>
        <dbReference type="SAM" id="MobiDB-lite"/>
    </source>
</evidence>
<dbReference type="InterPro" id="IPR043141">
    <property type="entry name" value="Ribosomal_uL10-like_sf"/>
</dbReference>
<dbReference type="PANTHER" id="PTHR11560">
    <property type="entry name" value="39S RIBOSOMAL PROTEIN L10, MITOCHONDRIAL"/>
    <property type="match status" value="1"/>
</dbReference>
<evidence type="ECO:0000256" key="3">
    <source>
        <dbReference type="ARBA" id="ARBA00035716"/>
    </source>
</evidence>